<comment type="cofactor">
    <cofactor evidence="5">
        <name>Mg(2+)</name>
        <dbReference type="ChEBI" id="CHEBI:18420"/>
    </cofactor>
</comment>
<gene>
    <name evidence="6" type="ORF">DYU11_02765</name>
</gene>
<protein>
    <recommendedName>
        <fullName evidence="2">Putative 4-hydroxy-4-methyl-2-oxoglutarate aldolase</fullName>
    </recommendedName>
    <alternativeName>
        <fullName evidence="3">Regulator of ribonuclease activity homolog</fullName>
    </alternativeName>
    <alternativeName>
        <fullName evidence="4">RraA-like protein</fullName>
    </alternativeName>
</protein>
<dbReference type="PANTHER" id="PTHR33254">
    <property type="entry name" value="4-HYDROXY-4-METHYL-2-OXOGLUTARATE ALDOLASE 3-RELATED"/>
    <property type="match status" value="1"/>
</dbReference>
<keyword evidence="5" id="KW-0479">Metal-binding</keyword>
<keyword evidence="5" id="KW-0460">Magnesium</keyword>
<comment type="cofactor">
    <cofactor evidence="1">
        <name>a divalent metal cation</name>
        <dbReference type="ChEBI" id="CHEBI:60240"/>
    </cofactor>
</comment>
<keyword evidence="7" id="KW-1185">Reference proteome</keyword>
<sequence>MEVITNSYPIRQFNVTYDWQEIQQRYLRLYAGLVSDALEHLGYHSQCMASGIYPLTHTMKVAGPAFTCHGIATPSRDEKVHDIRLGMFKSMTPGVVQVRDTQGDTSCGQFGEISATAAHAHGCVGAVIDGSTRDSNYLIDMGFPTFCRFRNPVEAFGRFMVVDYQIPIYVKGMEGLLKINPGDYIFGDNDGVVVVPYDLTIQVLELAEEWFASEAKSRQAMAEGRNPFDVYEEFGRF</sequence>
<evidence type="ECO:0000256" key="1">
    <source>
        <dbReference type="ARBA" id="ARBA00001968"/>
    </source>
</evidence>
<dbReference type="RefSeq" id="WP_119666102.1">
    <property type="nucleotide sequence ID" value="NZ_QXED01000001.1"/>
</dbReference>
<dbReference type="Gene3D" id="3.50.30.40">
    <property type="entry name" value="Ribonuclease E inhibitor RraA/RraA-like"/>
    <property type="match status" value="1"/>
</dbReference>
<evidence type="ECO:0000313" key="6">
    <source>
        <dbReference type="EMBL" id="RIV27251.1"/>
    </source>
</evidence>
<evidence type="ECO:0000256" key="5">
    <source>
        <dbReference type="PIRSR" id="PIRSR605493-1"/>
    </source>
</evidence>
<dbReference type="InterPro" id="IPR005493">
    <property type="entry name" value="RraA/RraA-like"/>
</dbReference>
<comment type="caution">
    <text evidence="6">The sequence shown here is derived from an EMBL/GenBank/DDBJ whole genome shotgun (WGS) entry which is preliminary data.</text>
</comment>
<dbReference type="OrthoDB" id="9784786at2"/>
<dbReference type="Pfam" id="PF03737">
    <property type="entry name" value="RraA-like"/>
    <property type="match status" value="1"/>
</dbReference>
<name>A0A418MIU9_9BACT</name>
<evidence type="ECO:0000256" key="2">
    <source>
        <dbReference type="ARBA" id="ARBA00016549"/>
    </source>
</evidence>
<proteinExistence type="predicted"/>
<dbReference type="AlphaFoldDB" id="A0A418MIU9"/>
<evidence type="ECO:0000256" key="4">
    <source>
        <dbReference type="ARBA" id="ARBA00030169"/>
    </source>
</evidence>
<reference evidence="6 7" key="1">
    <citation type="submission" date="2018-08" db="EMBL/GenBank/DDBJ databases">
        <title>Fibrisoma montanum sp. nov., isolated from Danxia mountain soil.</title>
        <authorList>
            <person name="Huang Y."/>
        </authorList>
    </citation>
    <scope>NUCLEOTIDE SEQUENCE [LARGE SCALE GENOMIC DNA]</scope>
    <source>
        <strain evidence="6 7">HYT19</strain>
    </source>
</reference>
<dbReference type="InterPro" id="IPR036704">
    <property type="entry name" value="RraA/RraA-like_sf"/>
</dbReference>
<dbReference type="GO" id="GO:0046872">
    <property type="term" value="F:metal ion binding"/>
    <property type="evidence" value="ECO:0007669"/>
    <property type="project" value="UniProtKB-KW"/>
</dbReference>
<evidence type="ECO:0000256" key="3">
    <source>
        <dbReference type="ARBA" id="ARBA00029596"/>
    </source>
</evidence>
<dbReference type="EMBL" id="QXED01000001">
    <property type="protein sequence ID" value="RIV27251.1"/>
    <property type="molecule type" value="Genomic_DNA"/>
</dbReference>
<dbReference type="SUPFAM" id="SSF89562">
    <property type="entry name" value="RraA-like"/>
    <property type="match status" value="1"/>
</dbReference>
<feature type="binding site" evidence="5">
    <location>
        <position position="134"/>
    </location>
    <ligand>
        <name>Mg(2+)</name>
        <dbReference type="ChEBI" id="CHEBI:18420"/>
    </ligand>
</feature>
<feature type="binding site" evidence="5">
    <location>
        <position position="133"/>
    </location>
    <ligand>
        <name>substrate</name>
    </ligand>
</feature>
<accession>A0A418MIU9</accession>
<dbReference type="Proteomes" id="UP000283523">
    <property type="component" value="Unassembled WGS sequence"/>
</dbReference>
<dbReference type="CDD" id="cd16841">
    <property type="entry name" value="RraA_family"/>
    <property type="match status" value="1"/>
</dbReference>
<dbReference type="PANTHER" id="PTHR33254:SF4">
    <property type="entry name" value="4-HYDROXY-4-METHYL-2-OXOGLUTARATE ALDOLASE 3-RELATED"/>
    <property type="match status" value="1"/>
</dbReference>
<organism evidence="6 7">
    <name type="scientific">Fibrisoma montanum</name>
    <dbReference type="NCBI Taxonomy" id="2305895"/>
    <lineage>
        <taxon>Bacteria</taxon>
        <taxon>Pseudomonadati</taxon>
        <taxon>Bacteroidota</taxon>
        <taxon>Cytophagia</taxon>
        <taxon>Cytophagales</taxon>
        <taxon>Spirosomataceae</taxon>
        <taxon>Fibrisoma</taxon>
    </lineage>
</organism>
<evidence type="ECO:0000313" key="7">
    <source>
        <dbReference type="Proteomes" id="UP000283523"/>
    </source>
</evidence>